<dbReference type="AlphaFoldDB" id="A0AAV5FB43"/>
<sequence length="168" mass="18935">MEPTTGRSDLAWRRRRQCARERRRDLAWRRRHRRAWVQQLELGGREIGRGPCDTRGWRRLELGGREAGRGPFGARGGRAARPRAWRPHLQRRRCSTSLVAPLDLAARELQVSVDPKAGEGVESWSLCTSDIFVAVAGEKAKDGDEREHGLPLPPNVISVGDKVECLLS</sequence>
<keyword evidence="2" id="KW-1185">Reference proteome</keyword>
<evidence type="ECO:0000313" key="1">
    <source>
        <dbReference type="EMBL" id="GJN31570.1"/>
    </source>
</evidence>
<reference evidence="1" key="1">
    <citation type="journal article" date="2018" name="DNA Res.">
        <title>Multiple hybrid de novo genome assembly of finger millet, an orphan allotetraploid crop.</title>
        <authorList>
            <person name="Hatakeyama M."/>
            <person name="Aluri S."/>
            <person name="Balachadran M.T."/>
            <person name="Sivarajan S.R."/>
            <person name="Patrignani A."/>
            <person name="Gruter S."/>
            <person name="Poveda L."/>
            <person name="Shimizu-Inatsugi R."/>
            <person name="Baeten J."/>
            <person name="Francoijs K.J."/>
            <person name="Nataraja K.N."/>
            <person name="Reddy Y.A.N."/>
            <person name="Phadnis S."/>
            <person name="Ravikumar R.L."/>
            <person name="Schlapbach R."/>
            <person name="Sreeman S.M."/>
            <person name="Shimizu K.K."/>
        </authorList>
    </citation>
    <scope>NUCLEOTIDE SEQUENCE</scope>
</reference>
<dbReference type="Proteomes" id="UP001054889">
    <property type="component" value="Unassembled WGS sequence"/>
</dbReference>
<dbReference type="EMBL" id="BQKI01000082">
    <property type="protein sequence ID" value="GJN31570.1"/>
    <property type="molecule type" value="Genomic_DNA"/>
</dbReference>
<proteinExistence type="predicted"/>
<accession>A0AAV5FB43</accession>
<comment type="caution">
    <text evidence="1">The sequence shown here is derived from an EMBL/GenBank/DDBJ whole genome shotgun (WGS) entry which is preliminary data.</text>
</comment>
<protein>
    <submittedName>
        <fullName evidence="1">Uncharacterized protein</fullName>
    </submittedName>
</protein>
<gene>
    <name evidence="1" type="primary">gb19984</name>
    <name evidence="1" type="ORF">PR202_gb19984</name>
</gene>
<evidence type="ECO:0000313" key="2">
    <source>
        <dbReference type="Proteomes" id="UP001054889"/>
    </source>
</evidence>
<name>A0AAV5FB43_ELECO</name>
<organism evidence="1 2">
    <name type="scientific">Eleusine coracana subsp. coracana</name>
    <dbReference type="NCBI Taxonomy" id="191504"/>
    <lineage>
        <taxon>Eukaryota</taxon>
        <taxon>Viridiplantae</taxon>
        <taxon>Streptophyta</taxon>
        <taxon>Embryophyta</taxon>
        <taxon>Tracheophyta</taxon>
        <taxon>Spermatophyta</taxon>
        <taxon>Magnoliopsida</taxon>
        <taxon>Liliopsida</taxon>
        <taxon>Poales</taxon>
        <taxon>Poaceae</taxon>
        <taxon>PACMAD clade</taxon>
        <taxon>Chloridoideae</taxon>
        <taxon>Cynodonteae</taxon>
        <taxon>Eleusininae</taxon>
        <taxon>Eleusine</taxon>
    </lineage>
</organism>
<reference evidence="1" key="2">
    <citation type="submission" date="2021-12" db="EMBL/GenBank/DDBJ databases">
        <title>Resequencing data analysis of finger millet.</title>
        <authorList>
            <person name="Hatakeyama M."/>
            <person name="Aluri S."/>
            <person name="Balachadran M.T."/>
            <person name="Sivarajan S.R."/>
            <person name="Poveda L."/>
            <person name="Shimizu-Inatsugi R."/>
            <person name="Schlapbach R."/>
            <person name="Sreeman S.M."/>
            <person name="Shimizu K.K."/>
        </authorList>
    </citation>
    <scope>NUCLEOTIDE SEQUENCE</scope>
</reference>